<accession>A0ABR6Z8N8</accession>
<name>A0ABR6Z8N8_9BURK</name>
<dbReference type="EMBL" id="JACOFX010000004">
    <property type="protein sequence ID" value="MBC3908136.1"/>
    <property type="molecule type" value="Genomic_DNA"/>
</dbReference>
<dbReference type="RefSeq" id="WP_186953681.1">
    <property type="nucleotide sequence ID" value="NZ_JACOFX010000004.1"/>
</dbReference>
<keyword evidence="2" id="KW-1185">Reference proteome</keyword>
<reference evidence="1 2" key="1">
    <citation type="submission" date="2020-08" db="EMBL/GenBank/DDBJ databases">
        <title>Novel species isolated from subtropical streams in China.</title>
        <authorList>
            <person name="Lu H."/>
        </authorList>
    </citation>
    <scope>NUCLEOTIDE SEQUENCE [LARGE SCALE GENOMIC DNA]</scope>
    <source>
        <strain evidence="1 2">NL8W</strain>
    </source>
</reference>
<evidence type="ECO:0000313" key="2">
    <source>
        <dbReference type="Proteomes" id="UP000646911"/>
    </source>
</evidence>
<evidence type="ECO:0000313" key="1">
    <source>
        <dbReference type="EMBL" id="MBC3908136.1"/>
    </source>
</evidence>
<sequence length="102" mass="11798">MTNFDVLFEMVVSLWPASIDVSSKKFHDNGGVTIPELSTLHDRVYEDIYAIKDNERLLKMDWAIFTVLHGSAKTQDKIFPRNIDLEKLHEVFDACLAPEFRN</sequence>
<protein>
    <submittedName>
        <fullName evidence="1">Uncharacterized protein</fullName>
    </submittedName>
</protein>
<organism evidence="1 2">
    <name type="scientific">Undibacterium umbellatum</name>
    <dbReference type="NCBI Taxonomy" id="2762300"/>
    <lineage>
        <taxon>Bacteria</taxon>
        <taxon>Pseudomonadati</taxon>
        <taxon>Pseudomonadota</taxon>
        <taxon>Betaproteobacteria</taxon>
        <taxon>Burkholderiales</taxon>
        <taxon>Oxalobacteraceae</taxon>
        <taxon>Undibacterium</taxon>
    </lineage>
</organism>
<dbReference type="Proteomes" id="UP000646911">
    <property type="component" value="Unassembled WGS sequence"/>
</dbReference>
<proteinExistence type="predicted"/>
<comment type="caution">
    <text evidence="1">The sequence shown here is derived from an EMBL/GenBank/DDBJ whole genome shotgun (WGS) entry which is preliminary data.</text>
</comment>
<gene>
    <name evidence="1" type="ORF">H8L47_11270</name>
</gene>